<sequence length="862" mass="95286">MNNKLVFSGLLMWTIPFSFVSAEGLKQESYVIAGYRFPSALYGMLQSGLNLPVLIENKQPNRENISLEEKYIQIGVATLYVVDKKLVLRNVIINNEDESKVQLSDELIAKIKKISEEHFDEKLHAPVSDEGYFTLDGKQMRLILNLSEKGYGTLIAPRLFDLDDPTSKKPSGTINYDFGGYNNRSSHSGTNNSGYLNFNSTTSLGVDHLKFDGSLYTGNSLSKDSSGRINAALWERDFKGLRTAAGMLDSWNMQSVGSVSALTGGEVYGFSIGNAANSRKRNGSLSLTPVVAFFPTAGEAQIRRDGNLLSIQRFSVGSHEIDTSMLPFGIYSIQVDVISGSRTISSGTYQINKPFTSSMGDSLRWQFWGGAYDRNKIYSNKHRYNIRTTHDIDKKGEHDREMMSLVGFSAGKSSGNYDWSMSSYMMREHALAELWASSRLTNWLSVNTQAMSATDGTWRTNFGSTLRLPYGIGSIWYNYNRLHSGEFISLYENRGSNWGVSVNVPSIGAASGGVITWTQDKDTIYGYNRRRLDYSQGIYAGRYGSIRLRTGIGYYDNNDGLNKSSNRETYAMLDFSIPFGNAISLGVSHSRDSGTAMNIDATHDFDGDYLKSVSANVSRSFSGDVDRKMTGGASVDFDTPFNANALSYQTDNDGGWSNTLTSQGSVAWSGMHIGAGKGRESAGVLIDTGLQRGEKLTLDIDGKKQLLQGNRNYISLPPYARYRMELMNNANTMESYEISEGARRTVSVYPGNVIYLQPKVKRVVTVFGRLINSDGSVAVNRQLKNKIGIARTGDDGRFVIDVDLNNPQLSIATKDDSLCSLQLNITQSDGAVWIGDVKCDRNNYVWQQSSRQGAKNHETTGS</sequence>
<comment type="caution">
    <text evidence="4">The sequence shown here is derived from an EMBL/GenBank/DDBJ whole genome shotgun (WGS) entry which is preliminary data.</text>
</comment>
<gene>
    <name evidence="4" type="ORF">EpCFBP13511_10715</name>
</gene>
<evidence type="ECO:0000256" key="1">
    <source>
        <dbReference type="ARBA" id="ARBA00022729"/>
    </source>
</evidence>
<dbReference type="AlphaFoldDB" id="A0A4U3FC01"/>
<dbReference type="InterPro" id="IPR031917">
    <property type="entry name" value="Pilus_assem_C"/>
</dbReference>
<dbReference type="OrthoDB" id="6730090at2"/>
<dbReference type="Pfam" id="PF15976">
    <property type="entry name" value="CooC_C"/>
    <property type="match status" value="1"/>
</dbReference>
<reference evidence="4 5" key="1">
    <citation type="journal article" date="2019" name="Sci. Rep.">
        <title>Differences in resource use lead to coexistence of seed-transmitted microbial populations.</title>
        <authorList>
            <person name="Torres-Cortes G."/>
            <person name="Garcia B.J."/>
            <person name="Compant S."/>
            <person name="Rezki S."/>
            <person name="Jones P."/>
            <person name="Preveaux A."/>
            <person name="Briand M."/>
            <person name="Roulet A."/>
            <person name="Bouchez O."/>
            <person name="Jacobson D."/>
            <person name="Barret M."/>
        </authorList>
    </citation>
    <scope>NUCLEOTIDE SEQUENCE [LARGE SCALE GENOMIC DNA]</scope>
    <source>
        <strain evidence="4 5">CFBP13511</strain>
    </source>
</reference>
<feature type="domain" description="Pilus assembly protein E-set like" evidence="3">
    <location>
        <begin position="286"/>
        <end position="353"/>
    </location>
</feature>
<name>A0A4U3FC01_9GAMM</name>
<evidence type="ECO:0008006" key="6">
    <source>
        <dbReference type="Google" id="ProtNLM"/>
    </source>
</evidence>
<evidence type="ECO:0000313" key="4">
    <source>
        <dbReference type="EMBL" id="TKJ90336.1"/>
    </source>
</evidence>
<evidence type="ECO:0000259" key="3">
    <source>
        <dbReference type="Pfam" id="PF16967"/>
    </source>
</evidence>
<proteinExistence type="predicted"/>
<evidence type="ECO:0000259" key="2">
    <source>
        <dbReference type="Pfam" id="PF15976"/>
    </source>
</evidence>
<dbReference type="RefSeq" id="WP_137269204.1">
    <property type="nucleotide sequence ID" value="NZ_QGAC01000009.1"/>
</dbReference>
<dbReference type="Proteomes" id="UP000306393">
    <property type="component" value="Unassembled WGS sequence"/>
</dbReference>
<evidence type="ECO:0000313" key="5">
    <source>
        <dbReference type="Proteomes" id="UP000306393"/>
    </source>
</evidence>
<protein>
    <recommendedName>
        <fullName evidence="6">Fimbrial biogenesis outer membrane usher protein</fullName>
    </recommendedName>
</protein>
<dbReference type="InterPro" id="IPR032636">
    <property type="entry name" value="Pilus_assem_E-set-like_dom"/>
</dbReference>
<organism evidence="4 5">
    <name type="scientific">Erwinia persicina</name>
    <dbReference type="NCBI Taxonomy" id="55211"/>
    <lineage>
        <taxon>Bacteria</taxon>
        <taxon>Pseudomonadati</taxon>
        <taxon>Pseudomonadota</taxon>
        <taxon>Gammaproteobacteria</taxon>
        <taxon>Enterobacterales</taxon>
        <taxon>Erwiniaceae</taxon>
        <taxon>Erwinia</taxon>
    </lineage>
</organism>
<accession>A0A4U3FC01</accession>
<feature type="domain" description="Pilus assembly protein C-terminal" evidence="2">
    <location>
        <begin position="748"/>
        <end position="839"/>
    </location>
</feature>
<dbReference type="EMBL" id="QGAC01000009">
    <property type="protein sequence ID" value="TKJ90336.1"/>
    <property type="molecule type" value="Genomic_DNA"/>
</dbReference>
<keyword evidence="1" id="KW-0732">Signal</keyword>
<dbReference type="Pfam" id="PF16967">
    <property type="entry name" value="TcfC"/>
    <property type="match status" value="1"/>
</dbReference>